<keyword evidence="1" id="KW-0732">Signal</keyword>
<protein>
    <submittedName>
        <fullName evidence="2">Uncharacterized protein</fullName>
    </submittedName>
</protein>
<gene>
    <name evidence="2" type="ORF">KC19_VG153500</name>
</gene>
<accession>A0A8T0HQB8</accession>
<evidence type="ECO:0000313" key="3">
    <source>
        <dbReference type="Proteomes" id="UP000822688"/>
    </source>
</evidence>
<reference evidence="2" key="1">
    <citation type="submission" date="2020-06" db="EMBL/GenBank/DDBJ databases">
        <title>WGS assembly of Ceratodon purpureus strain R40.</title>
        <authorList>
            <person name="Carey S.B."/>
            <person name="Jenkins J."/>
            <person name="Shu S."/>
            <person name="Lovell J.T."/>
            <person name="Sreedasyam A."/>
            <person name="Maumus F."/>
            <person name="Tiley G.P."/>
            <person name="Fernandez-Pozo N."/>
            <person name="Barry K."/>
            <person name="Chen C."/>
            <person name="Wang M."/>
            <person name="Lipzen A."/>
            <person name="Daum C."/>
            <person name="Saski C.A."/>
            <person name="Payton A.C."/>
            <person name="Mcbreen J.C."/>
            <person name="Conrad R.E."/>
            <person name="Kollar L.M."/>
            <person name="Olsson S."/>
            <person name="Huttunen S."/>
            <person name="Landis J.B."/>
            <person name="Wickett N.J."/>
            <person name="Johnson M.G."/>
            <person name="Rensing S.A."/>
            <person name="Grimwood J."/>
            <person name="Schmutz J."/>
            <person name="Mcdaniel S.F."/>
        </authorList>
    </citation>
    <scope>NUCLEOTIDE SEQUENCE</scope>
    <source>
        <strain evidence="2">R40</strain>
    </source>
</reference>
<evidence type="ECO:0000256" key="1">
    <source>
        <dbReference type="SAM" id="SignalP"/>
    </source>
</evidence>
<feature type="chain" id="PRO_5035892505" evidence="1">
    <location>
        <begin position="33"/>
        <end position="61"/>
    </location>
</feature>
<keyword evidence="3" id="KW-1185">Reference proteome</keyword>
<dbReference type="Proteomes" id="UP000822688">
    <property type="component" value="Chromosome V"/>
</dbReference>
<comment type="caution">
    <text evidence="2">The sequence shown here is derived from an EMBL/GenBank/DDBJ whole genome shotgun (WGS) entry which is preliminary data.</text>
</comment>
<feature type="signal peptide" evidence="1">
    <location>
        <begin position="1"/>
        <end position="32"/>
    </location>
</feature>
<dbReference type="EMBL" id="CM026426">
    <property type="protein sequence ID" value="KAG0573160.1"/>
    <property type="molecule type" value="Genomic_DNA"/>
</dbReference>
<sequence>MCSIFLLMPISKFHQFMVFSCLDLFLTRLVSSNVERSYHYSDQRTNLTLWYDETRLIQVRS</sequence>
<evidence type="ECO:0000313" key="2">
    <source>
        <dbReference type="EMBL" id="KAG0573160.1"/>
    </source>
</evidence>
<dbReference type="AlphaFoldDB" id="A0A8T0HQB8"/>
<organism evidence="2 3">
    <name type="scientific">Ceratodon purpureus</name>
    <name type="common">Fire moss</name>
    <name type="synonym">Dicranum purpureum</name>
    <dbReference type="NCBI Taxonomy" id="3225"/>
    <lineage>
        <taxon>Eukaryota</taxon>
        <taxon>Viridiplantae</taxon>
        <taxon>Streptophyta</taxon>
        <taxon>Embryophyta</taxon>
        <taxon>Bryophyta</taxon>
        <taxon>Bryophytina</taxon>
        <taxon>Bryopsida</taxon>
        <taxon>Dicranidae</taxon>
        <taxon>Pseudoditrichales</taxon>
        <taxon>Ditrichaceae</taxon>
        <taxon>Ceratodon</taxon>
    </lineage>
</organism>
<proteinExistence type="predicted"/>
<name>A0A8T0HQB8_CERPU</name>